<evidence type="ECO:0000256" key="1">
    <source>
        <dbReference type="ARBA" id="ARBA00004240"/>
    </source>
</evidence>
<keyword evidence="4 11" id="KW-0808">Transferase</keyword>
<evidence type="ECO:0000313" key="13">
    <source>
        <dbReference type="EMBL" id="JAS08968.1"/>
    </source>
</evidence>
<gene>
    <name evidence="13" type="ORF">g.14689</name>
</gene>
<dbReference type="PROSITE" id="PS00375">
    <property type="entry name" value="UDPGT"/>
    <property type="match status" value="1"/>
</dbReference>
<dbReference type="SUPFAM" id="SSF53756">
    <property type="entry name" value="UDP-Glycosyltransferase/glycogen phosphorylase"/>
    <property type="match status" value="1"/>
</dbReference>
<feature type="transmembrane region" description="Helical" evidence="12">
    <location>
        <begin position="496"/>
        <end position="523"/>
    </location>
</feature>
<dbReference type="PANTHER" id="PTHR48043">
    <property type="entry name" value="EG:EG0003.4 PROTEIN-RELATED"/>
    <property type="match status" value="1"/>
</dbReference>
<dbReference type="InterPro" id="IPR002213">
    <property type="entry name" value="UDP_glucos_trans"/>
</dbReference>
<proteinExistence type="inferred from homology"/>
<dbReference type="InterPro" id="IPR050271">
    <property type="entry name" value="UDP-glycosyltransferase"/>
</dbReference>
<evidence type="ECO:0000256" key="11">
    <source>
        <dbReference type="RuleBase" id="RU003718"/>
    </source>
</evidence>
<dbReference type="FunFam" id="3.40.50.2000:FF:000050">
    <property type="entry name" value="UDP-glucuronosyltransferase"/>
    <property type="match status" value="1"/>
</dbReference>
<dbReference type="AlphaFoldDB" id="A0A1B6C632"/>
<dbReference type="InterPro" id="IPR035595">
    <property type="entry name" value="UDP_glycos_trans_CS"/>
</dbReference>
<keyword evidence="5 12" id="KW-0812">Transmembrane</keyword>
<sequence>SFPSLTVMIIQLAISVSHSVTTGGTYIMIIRLCLTLSVAILGCEGANILVFTPTGSHSHQNTFRPIFRELFRRGHNITYVTSLPDSNAPYHQIVVRDAFMEMLDAVDLFEFGKAGFIEDLMVYLETVDMTGLTLTDPKVQDLITSTDTHFDLVVLESSIFQEVYAAFGHRFQAPTVELLGMCPSFWFLHVTGNPYSFSHTTSYTSFSTNRMDFVGRLKNTFFGLTNIIFTKYFMMPKHEAMARKYFRYPGWEKRPPLEKLMANISLVLQNTNAASHYPHPYNPNVIEISGTQLQEPSKLPQDLQTFLDDAKEGVVYFSLGSVVKGSLMPENVKNVFLSVFGKLPYKVLWKFETDALQNVPKNVKISKWLPQKDLLGHPNIKLFITHGGLASMIEAIYHAVPMVTIPVFFDQVKNALHVNAGGYGVHIDFKNITEESISWAIRTAAQPSYKENAKRQSMILRDNPIKPVDRAVYWIEYVIRYKGAPHLRTPVATMPWYQYHLIDVASVVLLTVVFALYTVYFILRKILLLLLGISNITLNKQKKLN</sequence>
<evidence type="ECO:0000256" key="2">
    <source>
        <dbReference type="ARBA" id="ARBA00009995"/>
    </source>
</evidence>
<keyword evidence="6" id="KW-0256">Endoplasmic reticulum</keyword>
<dbReference type="PANTHER" id="PTHR48043:SF159">
    <property type="entry name" value="EG:EG0003.4 PROTEIN-RELATED"/>
    <property type="match status" value="1"/>
</dbReference>
<dbReference type="CDD" id="cd03784">
    <property type="entry name" value="GT1_Gtf-like"/>
    <property type="match status" value="1"/>
</dbReference>
<evidence type="ECO:0000256" key="7">
    <source>
        <dbReference type="ARBA" id="ARBA00022989"/>
    </source>
</evidence>
<reference evidence="13" key="1">
    <citation type="submission" date="2015-12" db="EMBL/GenBank/DDBJ databases">
        <title>De novo transcriptome assembly of four potential Pierce s Disease insect vectors from Arizona vineyards.</title>
        <authorList>
            <person name="Tassone E.E."/>
        </authorList>
    </citation>
    <scope>NUCLEOTIDE SEQUENCE</scope>
</reference>
<evidence type="ECO:0000256" key="9">
    <source>
        <dbReference type="ARBA" id="ARBA00023180"/>
    </source>
</evidence>
<evidence type="ECO:0000256" key="12">
    <source>
        <dbReference type="SAM" id="Phobius"/>
    </source>
</evidence>
<dbReference type="Pfam" id="PF00201">
    <property type="entry name" value="UDPGT"/>
    <property type="match status" value="1"/>
</dbReference>
<evidence type="ECO:0000256" key="3">
    <source>
        <dbReference type="ARBA" id="ARBA00022676"/>
    </source>
</evidence>
<dbReference type="GO" id="GO:0008194">
    <property type="term" value="F:UDP-glycosyltransferase activity"/>
    <property type="evidence" value="ECO:0007669"/>
    <property type="project" value="InterPro"/>
</dbReference>
<feature type="non-terminal residue" evidence="13">
    <location>
        <position position="1"/>
    </location>
</feature>
<keyword evidence="8 12" id="KW-0472">Membrane</keyword>
<evidence type="ECO:0000256" key="10">
    <source>
        <dbReference type="ARBA" id="ARBA00046288"/>
    </source>
</evidence>
<keyword evidence="3 11" id="KW-0328">Glycosyltransferase</keyword>
<dbReference type="GO" id="GO:0005783">
    <property type="term" value="C:endoplasmic reticulum"/>
    <property type="evidence" value="ECO:0007669"/>
    <property type="project" value="UniProtKB-SubCell"/>
</dbReference>
<evidence type="ECO:0000256" key="8">
    <source>
        <dbReference type="ARBA" id="ARBA00023136"/>
    </source>
</evidence>
<comment type="subcellular location">
    <subcellularLocation>
        <location evidence="10">Endomembrane system</location>
        <topology evidence="10">Single-pass type I membrane protein</topology>
    </subcellularLocation>
    <subcellularLocation>
        <location evidence="1">Endoplasmic reticulum</location>
    </subcellularLocation>
</comment>
<keyword evidence="9" id="KW-0325">Glycoprotein</keyword>
<dbReference type="Gene3D" id="3.40.50.2000">
    <property type="entry name" value="Glycogen Phosphorylase B"/>
    <property type="match status" value="2"/>
</dbReference>
<dbReference type="EMBL" id="GEDC01028330">
    <property type="protein sequence ID" value="JAS08968.1"/>
    <property type="molecule type" value="Transcribed_RNA"/>
</dbReference>
<comment type="similarity">
    <text evidence="2 11">Belongs to the UDP-glycosyltransferase family.</text>
</comment>
<organism evidence="13">
    <name type="scientific">Clastoptera arizonana</name>
    <name type="common">Arizona spittle bug</name>
    <dbReference type="NCBI Taxonomy" id="38151"/>
    <lineage>
        <taxon>Eukaryota</taxon>
        <taxon>Metazoa</taxon>
        <taxon>Ecdysozoa</taxon>
        <taxon>Arthropoda</taxon>
        <taxon>Hexapoda</taxon>
        <taxon>Insecta</taxon>
        <taxon>Pterygota</taxon>
        <taxon>Neoptera</taxon>
        <taxon>Paraneoptera</taxon>
        <taxon>Hemiptera</taxon>
        <taxon>Auchenorrhyncha</taxon>
        <taxon>Cercopoidea</taxon>
        <taxon>Clastopteridae</taxon>
        <taxon>Clastoptera</taxon>
    </lineage>
</organism>
<keyword evidence="7 12" id="KW-1133">Transmembrane helix</keyword>
<evidence type="ECO:0000256" key="4">
    <source>
        <dbReference type="ARBA" id="ARBA00022679"/>
    </source>
</evidence>
<name>A0A1B6C632_9HEMI</name>
<protein>
    <submittedName>
        <fullName evidence="13">Uncharacterized protein</fullName>
    </submittedName>
</protein>
<accession>A0A1B6C632</accession>
<evidence type="ECO:0000256" key="5">
    <source>
        <dbReference type="ARBA" id="ARBA00022692"/>
    </source>
</evidence>
<evidence type="ECO:0000256" key="6">
    <source>
        <dbReference type="ARBA" id="ARBA00022824"/>
    </source>
</evidence>